<dbReference type="Gene3D" id="3.40.720.10">
    <property type="entry name" value="Alkaline Phosphatase, subunit A"/>
    <property type="match status" value="1"/>
</dbReference>
<evidence type="ECO:0000256" key="1">
    <source>
        <dbReference type="ARBA" id="ARBA00008779"/>
    </source>
</evidence>
<feature type="chain" id="PRO_5022723451" evidence="5">
    <location>
        <begin position="25"/>
        <end position="793"/>
    </location>
</feature>
<dbReference type="InterPro" id="IPR050738">
    <property type="entry name" value="Sulfatase"/>
</dbReference>
<comment type="caution">
    <text evidence="7">The sequence shown here is derived from an EMBL/GenBank/DDBJ whole genome shotgun (WGS) entry which is preliminary data.</text>
</comment>
<dbReference type="Proteomes" id="UP000318995">
    <property type="component" value="Unassembled WGS sequence"/>
</dbReference>
<evidence type="ECO:0000313" key="7">
    <source>
        <dbReference type="EMBL" id="TWT40750.1"/>
    </source>
</evidence>
<evidence type="ECO:0000256" key="3">
    <source>
        <dbReference type="ARBA" id="ARBA00022801"/>
    </source>
</evidence>
<evidence type="ECO:0000256" key="5">
    <source>
        <dbReference type="SAM" id="SignalP"/>
    </source>
</evidence>
<dbReference type="SUPFAM" id="SSF53649">
    <property type="entry name" value="Alkaline phosphatase-like"/>
    <property type="match status" value="1"/>
</dbReference>
<dbReference type="Pfam" id="PF00884">
    <property type="entry name" value="Sulfatase"/>
    <property type="match status" value="1"/>
</dbReference>
<dbReference type="Gene3D" id="3.30.1120.10">
    <property type="match status" value="1"/>
</dbReference>
<dbReference type="PANTHER" id="PTHR42693:SF43">
    <property type="entry name" value="BLL2667 PROTEIN"/>
    <property type="match status" value="1"/>
</dbReference>
<reference evidence="7 8" key="1">
    <citation type="submission" date="2019-02" db="EMBL/GenBank/DDBJ databases">
        <title>Deep-cultivation of Planctomycetes and their phenomic and genomic characterization uncovers novel biology.</title>
        <authorList>
            <person name="Wiegand S."/>
            <person name="Jogler M."/>
            <person name="Boedeker C."/>
            <person name="Pinto D."/>
            <person name="Vollmers J."/>
            <person name="Rivas-Marin E."/>
            <person name="Kohn T."/>
            <person name="Peeters S.H."/>
            <person name="Heuer A."/>
            <person name="Rast P."/>
            <person name="Oberbeckmann S."/>
            <person name="Bunk B."/>
            <person name="Jeske O."/>
            <person name="Meyerdierks A."/>
            <person name="Storesund J.E."/>
            <person name="Kallscheuer N."/>
            <person name="Luecker S."/>
            <person name="Lage O.M."/>
            <person name="Pohl T."/>
            <person name="Merkel B.J."/>
            <person name="Hornburger P."/>
            <person name="Mueller R.-W."/>
            <person name="Bruemmer F."/>
            <person name="Labrenz M."/>
            <person name="Spormann A.M."/>
            <person name="Op Den Camp H."/>
            <person name="Overmann J."/>
            <person name="Amann R."/>
            <person name="Jetten M.S.M."/>
            <person name="Mascher T."/>
            <person name="Medema M.H."/>
            <person name="Devos D.P."/>
            <person name="Kaster A.-K."/>
            <person name="Ovreas L."/>
            <person name="Rohde M."/>
            <person name="Galperin M.Y."/>
            <person name="Jogler C."/>
        </authorList>
    </citation>
    <scope>NUCLEOTIDE SEQUENCE [LARGE SCALE GENOMIC DNA]</scope>
    <source>
        <strain evidence="7 8">Pla111</strain>
    </source>
</reference>
<dbReference type="EMBL" id="SJPH01000010">
    <property type="protein sequence ID" value="TWT40750.1"/>
    <property type="molecule type" value="Genomic_DNA"/>
</dbReference>
<dbReference type="GO" id="GO:0046872">
    <property type="term" value="F:metal ion binding"/>
    <property type="evidence" value="ECO:0007669"/>
    <property type="project" value="UniProtKB-KW"/>
</dbReference>
<keyword evidence="4" id="KW-0106">Calcium</keyword>
<keyword evidence="3 7" id="KW-0378">Hydrolase</keyword>
<gene>
    <name evidence="7" type="primary">atsA_13</name>
    <name evidence="7" type="ORF">Pla111_31680</name>
</gene>
<dbReference type="CDD" id="cd16025">
    <property type="entry name" value="PAS_like"/>
    <property type="match status" value="1"/>
</dbReference>
<keyword evidence="5" id="KW-0732">Signal</keyword>
<dbReference type="InterPro" id="IPR017850">
    <property type="entry name" value="Alkaline_phosphatase_core_sf"/>
</dbReference>
<dbReference type="PANTHER" id="PTHR42693">
    <property type="entry name" value="ARYLSULFATASE FAMILY MEMBER"/>
    <property type="match status" value="1"/>
</dbReference>
<dbReference type="RefSeq" id="WP_146575362.1">
    <property type="nucleotide sequence ID" value="NZ_SJPH01000010.1"/>
</dbReference>
<dbReference type="PROSITE" id="PS00523">
    <property type="entry name" value="SULFATASE_1"/>
    <property type="match status" value="1"/>
</dbReference>
<dbReference type="InterPro" id="IPR024607">
    <property type="entry name" value="Sulfatase_CS"/>
</dbReference>
<name>A0A5C5VRE9_9BACT</name>
<protein>
    <submittedName>
        <fullName evidence="7">Arylsulfatase</fullName>
        <ecNumber evidence="7">3.1.6.1</ecNumber>
    </submittedName>
</protein>
<evidence type="ECO:0000256" key="2">
    <source>
        <dbReference type="ARBA" id="ARBA00022723"/>
    </source>
</evidence>
<dbReference type="AlphaFoldDB" id="A0A5C5VRE9"/>
<evidence type="ECO:0000313" key="8">
    <source>
        <dbReference type="Proteomes" id="UP000318995"/>
    </source>
</evidence>
<evidence type="ECO:0000256" key="4">
    <source>
        <dbReference type="ARBA" id="ARBA00022837"/>
    </source>
</evidence>
<feature type="signal peptide" evidence="5">
    <location>
        <begin position="1"/>
        <end position="24"/>
    </location>
</feature>
<sequence length="793" mass="86665" precursor="true">MKYSHLIAALVGFSLTLVSGPASVGAPQDGSVLPFPPTPSGSVAKRTMQESTYSPLPIPNRLPDNAPNVLIILIDDAGPGLPDTYGGVVHTPTLTRIADSGVSFNRFHTTAMCSPTRAALLTGRNHHRVGAGQIASLANDWDGYSGMWPATAAALPKVLGCYGYASSAFGKWHNTPHAETSSVGPFNRWPTGNLVGFDYFYGFLAGETSQWEPALVENFNRLTPQHREGYHLTEDLADQAIAWLQRQRTLAPDKPFFMYWAPGAVHAPHHVENVWSDKYRGQFDDGWDAMRERVFSRQKALGYLPAEAKLTPRPDSLAAWESIPEQEKPFQSRLMEIFAGFCEHTDTQVGRLVDELDRLGIRDNTLIFYLWGDNGSSAEGQNGSISEFLAQSGTATTVSDQLRALESLGGLNALGGPKTDNHYHAGWAWAGSTPYQGTKLVASHFGGTRNPLAISWPAKIKPDARPRPQFHHVNDIAPTIYSLLNIQSPQLVDGVTQDPLDGVSMLYAFDSPTAPGRKQRQYFEIMGSRAIYDHGYIASAFGPRVPWKSGLDPAIFQWTPDQDHWELYELASDFSQANDLAESRPEKLAELTAIFDAEAQANKVYPIGGGLWVGLHPEFTQQNPATEFLYTASTTAVPEASAPKLGLRSSLVTIDVTLKPEPCGVMYALGGFSGGIAVWIDEGAIHYEYNLYEVKRTRITTSGKLPVGHTTIEIESRFKPGIRNGPVEVTISVDGVERGRGTAPRSSGYSLTANDAFDVGRDSYSPVTPAYFDRAPFESNSEIAGLKVKYLED</sequence>
<comment type="similarity">
    <text evidence="1">Belongs to the sulfatase family.</text>
</comment>
<dbReference type="OrthoDB" id="9783154at2"/>
<dbReference type="GO" id="GO:0004065">
    <property type="term" value="F:arylsulfatase activity"/>
    <property type="evidence" value="ECO:0007669"/>
    <property type="project" value="UniProtKB-EC"/>
</dbReference>
<accession>A0A5C5VRE9</accession>
<evidence type="ECO:0000259" key="6">
    <source>
        <dbReference type="Pfam" id="PF00884"/>
    </source>
</evidence>
<proteinExistence type="inferred from homology"/>
<keyword evidence="2" id="KW-0479">Metal-binding</keyword>
<keyword evidence="8" id="KW-1185">Reference proteome</keyword>
<organism evidence="7 8">
    <name type="scientific">Botrimarina hoheduenensis</name>
    <dbReference type="NCBI Taxonomy" id="2528000"/>
    <lineage>
        <taxon>Bacteria</taxon>
        <taxon>Pseudomonadati</taxon>
        <taxon>Planctomycetota</taxon>
        <taxon>Planctomycetia</taxon>
        <taxon>Pirellulales</taxon>
        <taxon>Lacipirellulaceae</taxon>
        <taxon>Botrimarina</taxon>
    </lineage>
</organism>
<dbReference type="EC" id="3.1.6.1" evidence="7"/>
<feature type="domain" description="Sulfatase N-terminal" evidence="6">
    <location>
        <begin position="67"/>
        <end position="486"/>
    </location>
</feature>
<dbReference type="InterPro" id="IPR000917">
    <property type="entry name" value="Sulfatase_N"/>
</dbReference>